<keyword evidence="1" id="KW-0812">Transmembrane</keyword>
<accession>A0A316EEI1</accession>
<keyword evidence="1" id="KW-1133">Transmembrane helix</keyword>
<dbReference type="Proteomes" id="UP000245489">
    <property type="component" value="Unassembled WGS sequence"/>
</dbReference>
<evidence type="ECO:0008006" key="4">
    <source>
        <dbReference type="Google" id="ProtNLM"/>
    </source>
</evidence>
<organism evidence="2 3">
    <name type="scientific">Arcicella aurantiaca</name>
    <dbReference type="NCBI Taxonomy" id="591202"/>
    <lineage>
        <taxon>Bacteria</taxon>
        <taxon>Pseudomonadati</taxon>
        <taxon>Bacteroidota</taxon>
        <taxon>Cytophagia</taxon>
        <taxon>Cytophagales</taxon>
        <taxon>Flectobacillaceae</taxon>
        <taxon>Arcicella</taxon>
    </lineage>
</organism>
<proteinExistence type="predicted"/>
<evidence type="ECO:0000256" key="1">
    <source>
        <dbReference type="SAM" id="Phobius"/>
    </source>
</evidence>
<sequence>MQNLRKPFIIRLAYLTMAIVCTNYVSILAQDEQKAFKEGDKTLSVGVGGGMGSLGYSQVTPSISFDYGLPGTRGIVSLGGFFSYSQVKNPYGSSYPSYNNTDSLYTIYKNVGDQRKQTITAGLRFGLHYATRKWDLYAGAMIGYQKTFVDEYSNTVEQYKGSPSTIPPFYGILPTDAKLINKGTVTQQGYNVGQMIFSPYVGTKYYVTKKVSLNLEVGQYTGNVGIGFKF</sequence>
<keyword evidence="3" id="KW-1185">Reference proteome</keyword>
<keyword evidence="1" id="KW-0472">Membrane</keyword>
<comment type="caution">
    <text evidence="2">The sequence shown here is derived from an EMBL/GenBank/DDBJ whole genome shotgun (WGS) entry which is preliminary data.</text>
</comment>
<reference evidence="2 3" key="1">
    <citation type="submission" date="2018-05" db="EMBL/GenBank/DDBJ databases">
        <title>Genomic Encyclopedia of Archaeal and Bacterial Type Strains, Phase II (KMG-II): from individual species to whole genera.</title>
        <authorList>
            <person name="Goeker M."/>
        </authorList>
    </citation>
    <scope>NUCLEOTIDE SEQUENCE [LARGE SCALE GENOMIC DNA]</scope>
    <source>
        <strain evidence="2 3">DSM 22214</strain>
    </source>
</reference>
<dbReference type="AlphaFoldDB" id="A0A316EEI1"/>
<dbReference type="EMBL" id="QGGO01000003">
    <property type="protein sequence ID" value="PWK28480.1"/>
    <property type="molecule type" value="Genomic_DNA"/>
</dbReference>
<evidence type="ECO:0000313" key="2">
    <source>
        <dbReference type="EMBL" id="PWK28480.1"/>
    </source>
</evidence>
<name>A0A316EEI1_9BACT</name>
<dbReference type="RefSeq" id="WP_109741473.1">
    <property type="nucleotide sequence ID" value="NZ_QGGO01000003.1"/>
</dbReference>
<feature type="transmembrane region" description="Helical" evidence="1">
    <location>
        <begin position="12"/>
        <end position="29"/>
    </location>
</feature>
<gene>
    <name evidence="2" type="ORF">LV89_00684</name>
</gene>
<evidence type="ECO:0000313" key="3">
    <source>
        <dbReference type="Proteomes" id="UP000245489"/>
    </source>
</evidence>
<protein>
    <recommendedName>
        <fullName evidence="4">Outer membrane protein with beta-barrel domain</fullName>
    </recommendedName>
</protein>